<keyword evidence="3" id="KW-1185">Reference proteome</keyword>
<evidence type="ECO:0000313" key="2">
    <source>
        <dbReference type="EMBL" id="SDH31058.1"/>
    </source>
</evidence>
<feature type="signal peptide" evidence="1">
    <location>
        <begin position="1"/>
        <end position="24"/>
    </location>
</feature>
<organism evidence="2 3">
    <name type="scientific">Roseospirillum parvum</name>
    <dbReference type="NCBI Taxonomy" id="83401"/>
    <lineage>
        <taxon>Bacteria</taxon>
        <taxon>Pseudomonadati</taxon>
        <taxon>Pseudomonadota</taxon>
        <taxon>Alphaproteobacteria</taxon>
        <taxon>Rhodospirillales</taxon>
        <taxon>Rhodospirillaceae</taxon>
        <taxon>Roseospirillum</taxon>
    </lineage>
</organism>
<dbReference type="AlphaFoldDB" id="A0A1G8BCZ9"/>
<proteinExistence type="predicted"/>
<dbReference type="EMBL" id="FNCV01000006">
    <property type="protein sequence ID" value="SDH31058.1"/>
    <property type="molecule type" value="Genomic_DNA"/>
</dbReference>
<keyword evidence="1" id="KW-0732">Signal</keyword>
<feature type="chain" id="PRO_5011500912" evidence="1">
    <location>
        <begin position="25"/>
        <end position="57"/>
    </location>
</feature>
<sequence length="57" mass="5744">MRKTLTALAVAAGTTGLATMPAIAANPYDQVDGAWISLDGTIAQATPDAFTLDHGNG</sequence>
<evidence type="ECO:0000313" key="3">
    <source>
        <dbReference type="Proteomes" id="UP000217076"/>
    </source>
</evidence>
<dbReference type="STRING" id="83401.SAMN05421742_1065"/>
<gene>
    <name evidence="2" type="ORF">SAMN05421742_1065</name>
</gene>
<reference evidence="3" key="1">
    <citation type="submission" date="2016-10" db="EMBL/GenBank/DDBJ databases">
        <authorList>
            <person name="Varghese N."/>
            <person name="Submissions S."/>
        </authorList>
    </citation>
    <scope>NUCLEOTIDE SEQUENCE [LARGE SCALE GENOMIC DNA]</scope>
    <source>
        <strain evidence="3">930I</strain>
    </source>
</reference>
<accession>A0A1G8BCZ9</accession>
<evidence type="ECO:0000256" key="1">
    <source>
        <dbReference type="SAM" id="SignalP"/>
    </source>
</evidence>
<dbReference type="RefSeq" id="WP_176787776.1">
    <property type="nucleotide sequence ID" value="NZ_FNCV01000006.1"/>
</dbReference>
<name>A0A1G8BCZ9_9PROT</name>
<dbReference type="Proteomes" id="UP000217076">
    <property type="component" value="Unassembled WGS sequence"/>
</dbReference>
<protein>
    <submittedName>
        <fullName evidence="2">Uncharacterized protein</fullName>
    </submittedName>
</protein>